<dbReference type="EMBL" id="VNIA01000003">
    <property type="protein sequence ID" value="TYP98007.1"/>
    <property type="molecule type" value="Genomic_DNA"/>
</dbReference>
<reference evidence="2 3" key="1">
    <citation type="submission" date="2019-07" db="EMBL/GenBank/DDBJ databases">
        <title>Genomic Encyclopedia of Type Strains, Phase IV (KMG-IV): sequencing the most valuable type-strain genomes for metagenomic binning, comparative biology and taxonomic classification.</title>
        <authorList>
            <person name="Goeker M."/>
        </authorList>
    </citation>
    <scope>NUCLEOTIDE SEQUENCE [LARGE SCALE GENOMIC DNA]</scope>
    <source>
        <strain evidence="2 3">DSM 18961</strain>
    </source>
</reference>
<dbReference type="Pfam" id="PF07484">
    <property type="entry name" value="Collar"/>
    <property type="match status" value="1"/>
</dbReference>
<dbReference type="AlphaFoldDB" id="A0A5S5DQ33"/>
<dbReference type="Proteomes" id="UP000323136">
    <property type="component" value="Unassembled WGS sequence"/>
</dbReference>
<comment type="caution">
    <text evidence="2">The sequence shown here is derived from an EMBL/GenBank/DDBJ whole genome shotgun (WGS) entry which is preliminary data.</text>
</comment>
<dbReference type="InterPro" id="IPR037053">
    <property type="entry name" value="Phage_tail_collar_dom_sf"/>
</dbReference>
<dbReference type="Gene3D" id="3.90.1340.10">
    <property type="entry name" value="Phage tail collar domain"/>
    <property type="match status" value="1"/>
</dbReference>
<accession>A0A5S5DQ33</accession>
<protein>
    <submittedName>
        <fullName evidence="2">Microcystin-dependent protein</fullName>
    </submittedName>
</protein>
<sequence length="202" mass="21357">MASIDPLLGSISTFAGNFAPRGWMFCNGQDLPIAQHQALFSLLGYTYSNKNEGNTFKIPDLRGRAPIHFGQGLGLSNHSLGSMAGQEYHTLNILEMPNHDHLINNSVSEDQYIQLSTTPAVNEVPAAGDVPAAAQFGSGLGATEVKAFGPPTAGNIVNGQTISGNAGLTILTNGHGQPHNNMQPYLAVNFIIAIEGLYPSRS</sequence>
<evidence type="ECO:0000259" key="1">
    <source>
        <dbReference type="Pfam" id="PF07484"/>
    </source>
</evidence>
<keyword evidence="3" id="KW-1185">Reference proteome</keyword>
<evidence type="ECO:0000313" key="2">
    <source>
        <dbReference type="EMBL" id="TYP98007.1"/>
    </source>
</evidence>
<dbReference type="RefSeq" id="WP_148870345.1">
    <property type="nucleotide sequence ID" value="NZ_VNIA01000003.1"/>
</dbReference>
<evidence type="ECO:0000313" key="3">
    <source>
        <dbReference type="Proteomes" id="UP000323136"/>
    </source>
</evidence>
<name>A0A5S5DQ33_9FLAO</name>
<organism evidence="2 3">
    <name type="scientific">Tenacibaculum adriaticum</name>
    <dbReference type="NCBI Taxonomy" id="413713"/>
    <lineage>
        <taxon>Bacteria</taxon>
        <taxon>Pseudomonadati</taxon>
        <taxon>Bacteroidota</taxon>
        <taxon>Flavobacteriia</taxon>
        <taxon>Flavobacteriales</taxon>
        <taxon>Flavobacteriaceae</taxon>
        <taxon>Tenacibaculum</taxon>
    </lineage>
</organism>
<dbReference type="InterPro" id="IPR011083">
    <property type="entry name" value="Phage_tail_collar_dom"/>
</dbReference>
<gene>
    <name evidence="2" type="ORF">C7447_103175</name>
</gene>
<feature type="domain" description="Phage tail collar" evidence="1">
    <location>
        <begin position="9"/>
        <end position="66"/>
    </location>
</feature>
<proteinExistence type="predicted"/>
<dbReference type="SUPFAM" id="SSF88874">
    <property type="entry name" value="Receptor-binding domain of short tail fibre protein gp12"/>
    <property type="match status" value="1"/>
</dbReference>
<dbReference type="OrthoDB" id="9810174at2"/>